<dbReference type="AlphaFoldDB" id="A0A450WRH8"/>
<evidence type="ECO:0000313" key="1">
    <source>
        <dbReference type="EMBL" id="VFK19637.1"/>
    </source>
</evidence>
<reference evidence="1" key="1">
    <citation type="submission" date="2019-02" db="EMBL/GenBank/DDBJ databases">
        <authorList>
            <person name="Gruber-Vodicka R. H."/>
            <person name="Seah K. B. B."/>
        </authorList>
    </citation>
    <scope>NUCLEOTIDE SEQUENCE</scope>
    <source>
        <strain evidence="1">BECK_S313</strain>
    </source>
</reference>
<name>A0A450WRH8_9GAMM</name>
<organism evidence="1">
    <name type="scientific">Candidatus Kentrum sp. LPFa</name>
    <dbReference type="NCBI Taxonomy" id="2126335"/>
    <lineage>
        <taxon>Bacteria</taxon>
        <taxon>Pseudomonadati</taxon>
        <taxon>Pseudomonadota</taxon>
        <taxon>Gammaproteobacteria</taxon>
        <taxon>Candidatus Kentrum</taxon>
    </lineage>
</organism>
<gene>
    <name evidence="1" type="ORF">BECKLPF1236B_GA0070989_11804</name>
</gene>
<dbReference type="EMBL" id="CAADFK010000180">
    <property type="protein sequence ID" value="VFK19637.1"/>
    <property type="molecule type" value="Genomic_DNA"/>
</dbReference>
<protein>
    <submittedName>
        <fullName evidence="1">Uncharacterized protein</fullName>
    </submittedName>
</protein>
<accession>A0A450WRH8</accession>
<proteinExistence type="predicted"/>
<sequence>MARMIQILKKTRKTFLIQFEIEEGSGISTIIKDRYFGEAAS</sequence>